<dbReference type="Proteomes" id="UP000006039">
    <property type="component" value="Unassembled WGS sequence"/>
</dbReference>
<reference evidence="2" key="5">
    <citation type="submission" date="2018-04" db="UniProtKB">
        <authorList>
            <consortium name="EnsemblFungi"/>
        </authorList>
    </citation>
    <scope>IDENTIFICATION</scope>
    <source>
        <strain evidence="2">R3-111a-1</strain>
    </source>
</reference>
<evidence type="ECO:0000313" key="1">
    <source>
        <dbReference type="EMBL" id="EJT69361.1"/>
    </source>
</evidence>
<dbReference type="RefSeq" id="XP_009229146.1">
    <property type="nucleotide sequence ID" value="XM_009230882.1"/>
</dbReference>
<dbReference type="GeneID" id="20353438"/>
<dbReference type="EMBL" id="GL385404">
    <property type="protein sequence ID" value="EJT69361.1"/>
    <property type="molecule type" value="Genomic_DNA"/>
</dbReference>
<reference evidence="1" key="3">
    <citation type="submission" date="2010-09" db="EMBL/GenBank/DDBJ databases">
        <title>Annotation of Gaeumannomyces graminis var. tritici R3-111a-1.</title>
        <authorList>
            <consortium name="The Broad Institute Genome Sequencing Platform"/>
            <person name="Ma L.-J."/>
            <person name="Dead R."/>
            <person name="Young S.K."/>
            <person name="Zeng Q."/>
            <person name="Gargeya S."/>
            <person name="Fitzgerald M."/>
            <person name="Haas B."/>
            <person name="Abouelleil A."/>
            <person name="Alvarado L."/>
            <person name="Arachchi H.M."/>
            <person name="Berlin A."/>
            <person name="Brown A."/>
            <person name="Chapman S.B."/>
            <person name="Chen Z."/>
            <person name="Dunbar C."/>
            <person name="Freedman E."/>
            <person name="Gearin G."/>
            <person name="Gellesch M."/>
            <person name="Goldberg J."/>
            <person name="Griggs A."/>
            <person name="Gujja S."/>
            <person name="Heiman D."/>
            <person name="Howarth C."/>
            <person name="Larson L."/>
            <person name="Lui A."/>
            <person name="MacDonald P.J.P."/>
            <person name="Mehta T."/>
            <person name="Montmayeur A."/>
            <person name="Murphy C."/>
            <person name="Neiman D."/>
            <person name="Pearson M."/>
            <person name="Priest M."/>
            <person name="Roberts A."/>
            <person name="Saif S."/>
            <person name="Shea T."/>
            <person name="Shenoy N."/>
            <person name="Sisk P."/>
            <person name="Stolte C."/>
            <person name="Sykes S."/>
            <person name="Yandava C."/>
            <person name="Wortman J."/>
            <person name="Nusbaum C."/>
            <person name="Birren B."/>
        </authorList>
    </citation>
    <scope>NUCLEOTIDE SEQUENCE</scope>
    <source>
        <strain evidence="1">R3-111a-1</strain>
    </source>
</reference>
<evidence type="ECO:0000313" key="3">
    <source>
        <dbReference type="Proteomes" id="UP000006039"/>
    </source>
</evidence>
<organism evidence="1">
    <name type="scientific">Gaeumannomyces tritici (strain R3-111a-1)</name>
    <name type="common">Wheat and barley take-all root rot fungus</name>
    <name type="synonym">Gaeumannomyces graminis var. tritici</name>
    <dbReference type="NCBI Taxonomy" id="644352"/>
    <lineage>
        <taxon>Eukaryota</taxon>
        <taxon>Fungi</taxon>
        <taxon>Dikarya</taxon>
        <taxon>Ascomycota</taxon>
        <taxon>Pezizomycotina</taxon>
        <taxon>Sordariomycetes</taxon>
        <taxon>Sordariomycetidae</taxon>
        <taxon>Magnaporthales</taxon>
        <taxon>Magnaporthaceae</taxon>
        <taxon>Gaeumannomyces</taxon>
    </lineage>
</organism>
<dbReference type="HOGENOM" id="CLU_1428055_0_0_1"/>
<proteinExistence type="predicted"/>
<dbReference type="EnsemblFungi" id="EJT69361">
    <property type="protein sequence ID" value="EJT69361"/>
    <property type="gene ID" value="GGTG_12980"/>
</dbReference>
<reference evidence="2" key="4">
    <citation type="journal article" date="2015" name="G3 (Bethesda)">
        <title>Genome sequences of three phytopathogenic species of the Magnaporthaceae family of fungi.</title>
        <authorList>
            <person name="Okagaki L.H."/>
            <person name="Nunes C.C."/>
            <person name="Sailsbery J."/>
            <person name="Clay B."/>
            <person name="Brown D."/>
            <person name="John T."/>
            <person name="Oh Y."/>
            <person name="Young N."/>
            <person name="Fitzgerald M."/>
            <person name="Haas B.J."/>
            <person name="Zeng Q."/>
            <person name="Young S."/>
            <person name="Adiconis X."/>
            <person name="Fan L."/>
            <person name="Levin J.Z."/>
            <person name="Mitchell T.K."/>
            <person name="Okubara P.A."/>
            <person name="Farman M.L."/>
            <person name="Kohn L.M."/>
            <person name="Birren B."/>
            <person name="Ma L.-J."/>
            <person name="Dean R.A."/>
        </authorList>
    </citation>
    <scope>NUCLEOTIDE SEQUENCE</scope>
    <source>
        <strain evidence="2">R3-111a-1</strain>
    </source>
</reference>
<reference evidence="3" key="1">
    <citation type="submission" date="2010-07" db="EMBL/GenBank/DDBJ databases">
        <title>The genome sequence of Gaeumannomyces graminis var. tritici strain R3-111a-1.</title>
        <authorList>
            <consortium name="The Broad Institute Genome Sequencing Platform"/>
            <person name="Ma L.-J."/>
            <person name="Dead R."/>
            <person name="Young S."/>
            <person name="Zeng Q."/>
            <person name="Koehrsen M."/>
            <person name="Alvarado L."/>
            <person name="Berlin A."/>
            <person name="Chapman S.B."/>
            <person name="Chen Z."/>
            <person name="Freedman E."/>
            <person name="Gellesch M."/>
            <person name="Goldberg J."/>
            <person name="Griggs A."/>
            <person name="Gujja S."/>
            <person name="Heilman E.R."/>
            <person name="Heiman D."/>
            <person name="Hepburn T."/>
            <person name="Howarth C."/>
            <person name="Jen D."/>
            <person name="Larson L."/>
            <person name="Mehta T."/>
            <person name="Neiman D."/>
            <person name="Pearson M."/>
            <person name="Roberts A."/>
            <person name="Saif S."/>
            <person name="Shea T."/>
            <person name="Shenoy N."/>
            <person name="Sisk P."/>
            <person name="Stolte C."/>
            <person name="Sykes S."/>
            <person name="Walk T."/>
            <person name="White J."/>
            <person name="Yandava C."/>
            <person name="Haas B."/>
            <person name="Nusbaum C."/>
            <person name="Birren B."/>
        </authorList>
    </citation>
    <scope>NUCLEOTIDE SEQUENCE [LARGE SCALE GENOMIC DNA]</scope>
    <source>
        <strain evidence="3">R3-111a-1</strain>
    </source>
</reference>
<keyword evidence="3" id="KW-1185">Reference proteome</keyword>
<dbReference type="VEuPathDB" id="FungiDB:GGTG_12980"/>
<dbReference type="AlphaFoldDB" id="J3PHK0"/>
<sequence length="190" mass="21181">MLACRPIIFANATAPTRVPPHDDRGDRMLRAAGLDRGRPGLCHWYWASGVCWMLGGTDKPEEPDRLGMAPEKEQREKESEKLWLRRHLLPLPIALAHCPIPPSIPRLALMHRRSSLHLTWTARLPLALVLPNVERAERVASLLASSLFGATHPHPHHILVFSQAADLVHGTLGCLQGGYFACRICRRGLV</sequence>
<accession>J3PHK0</accession>
<name>J3PHK0_GAET3</name>
<protein>
    <submittedName>
        <fullName evidence="1 2">Uncharacterized protein</fullName>
    </submittedName>
</protein>
<evidence type="ECO:0000313" key="2">
    <source>
        <dbReference type="EnsemblFungi" id="EJT69361"/>
    </source>
</evidence>
<reference evidence="1" key="2">
    <citation type="submission" date="2010-07" db="EMBL/GenBank/DDBJ databases">
        <authorList>
            <consortium name="The Broad Institute Genome Sequencing Platform"/>
            <consortium name="Broad Institute Genome Sequencing Center for Infectious Disease"/>
            <person name="Ma L.-J."/>
            <person name="Dead R."/>
            <person name="Young S."/>
            <person name="Zeng Q."/>
            <person name="Koehrsen M."/>
            <person name="Alvarado L."/>
            <person name="Berlin A."/>
            <person name="Chapman S.B."/>
            <person name="Chen Z."/>
            <person name="Freedman E."/>
            <person name="Gellesch M."/>
            <person name="Goldberg J."/>
            <person name="Griggs A."/>
            <person name="Gujja S."/>
            <person name="Heilman E.R."/>
            <person name="Heiman D."/>
            <person name="Hepburn T."/>
            <person name="Howarth C."/>
            <person name="Jen D."/>
            <person name="Larson L."/>
            <person name="Mehta T."/>
            <person name="Neiman D."/>
            <person name="Pearson M."/>
            <person name="Roberts A."/>
            <person name="Saif S."/>
            <person name="Shea T."/>
            <person name="Shenoy N."/>
            <person name="Sisk P."/>
            <person name="Stolte C."/>
            <person name="Sykes S."/>
            <person name="Walk T."/>
            <person name="White J."/>
            <person name="Yandava C."/>
            <person name="Haas B."/>
            <person name="Nusbaum C."/>
            <person name="Birren B."/>
        </authorList>
    </citation>
    <scope>NUCLEOTIDE SEQUENCE</scope>
    <source>
        <strain evidence="1">R3-111a-1</strain>
    </source>
</reference>
<gene>
    <name evidence="2" type="primary">20353438</name>
    <name evidence="1" type="ORF">GGTG_12980</name>
</gene>